<evidence type="ECO:0000313" key="3">
    <source>
        <dbReference type="EMBL" id="KAK1749755.1"/>
    </source>
</evidence>
<comment type="caution">
    <text evidence="3">The sequence shown here is derived from an EMBL/GenBank/DDBJ whole genome shotgun (WGS) entry which is preliminary data.</text>
</comment>
<keyword evidence="2" id="KW-1133">Transmembrane helix</keyword>
<keyword evidence="2" id="KW-0472">Membrane</keyword>
<accession>A0AAJ0B216</accession>
<evidence type="ECO:0000256" key="2">
    <source>
        <dbReference type="SAM" id="Phobius"/>
    </source>
</evidence>
<gene>
    <name evidence="3" type="ORF">QBC47DRAFT_395267</name>
</gene>
<keyword evidence="2" id="KW-0812">Transmembrane</keyword>
<dbReference type="Proteomes" id="UP001239445">
    <property type="component" value="Unassembled WGS sequence"/>
</dbReference>
<dbReference type="AlphaFoldDB" id="A0AAJ0B216"/>
<keyword evidence="4" id="KW-1185">Reference proteome</keyword>
<dbReference type="EMBL" id="MU839852">
    <property type="protein sequence ID" value="KAK1749755.1"/>
    <property type="molecule type" value="Genomic_DNA"/>
</dbReference>
<feature type="transmembrane region" description="Helical" evidence="2">
    <location>
        <begin position="130"/>
        <end position="154"/>
    </location>
</feature>
<name>A0AAJ0B216_9PEZI</name>
<evidence type="ECO:0000313" key="4">
    <source>
        <dbReference type="Proteomes" id="UP001239445"/>
    </source>
</evidence>
<feature type="transmembrane region" description="Helical" evidence="2">
    <location>
        <begin position="88"/>
        <end position="110"/>
    </location>
</feature>
<proteinExistence type="predicted"/>
<sequence>MNPALEDALEAIKPGIKIWNTSDRLQSEAGDKETSTAGNAEPNAPNKQLSEIVQQLRLMDRHIEEWKSEFSSELTRRQRTETENLSTFFRNIGAISTLGSGFTFTLIVSTLQDPAQVSSTPQFDASTVRIFIAISWLLFTIALIASILLAVFVAKRNDRDDNESRQWLAVCVLYPLEFGAFVFLALTVAGYVDVVGFLTLGIVVSPIVMVMILLLCLALLSLGDQLGSRFGQAVRDFAQFVSEFGRSYIR</sequence>
<protein>
    <submittedName>
        <fullName evidence="3">Uncharacterized protein</fullName>
    </submittedName>
</protein>
<feature type="compositionally biased region" description="Basic and acidic residues" evidence="1">
    <location>
        <begin position="25"/>
        <end position="34"/>
    </location>
</feature>
<organism evidence="3 4">
    <name type="scientific">Echria macrotheca</name>
    <dbReference type="NCBI Taxonomy" id="438768"/>
    <lineage>
        <taxon>Eukaryota</taxon>
        <taxon>Fungi</taxon>
        <taxon>Dikarya</taxon>
        <taxon>Ascomycota</taxon>
        <taxon>Pezizomycotina</taxon>
        <taxon>Sordariomycetes</taxon>
        <taxon>Sordariomycetidae</taxon>
        <taxon>Sordariales</taxon>
        <taxon>Schizotheciaceae</taxon>
        <taxon>Echria</taxon>
    </lineage>
</organism>
<feature type="transmembrane region" description="Helical" evidence="2">
    <location>
        <begin position="197"/>
        <end position="220"/>
    </location>
</feature>
<feature type="region of interest" description="Disordered" evidence="1">
    <location>
        <begin position="22"/>
        <end position="46"/>
    </location>
</feature>
<reference evidence="3" key="1">
    <citation type="submission" date="2023-06" db="EMBL/GenBank/DDBJ databases">
        <title>Genome-scale phylogeny and comparative genomics of the fungal order Sordariales.</title>
        <authorList>
            <consortium name="Lawrence Berkeley National Laboratory"/>
            <person name="Hensen N."/>
            <person name="Bonometti L."/>
            <person name="Westerberg I."/>
            <person name="Brannstrom I.O."/>
            <person name="Guillou S."/>
            <person name="Cros-Aarteil S."/>
            <person name="Calhoun S."/>
            <person name="Haridas S."/>
            <person name="Kuo A."/>
            <person name="Mondo S."/>
            <person name="Pangilinan J."/>
            <person name="Riley R."/>
            <person name="Labutti K."/>
            <person name="Andreopoulos B."/>
            <person name="Lipzen A."/>
            <person name="Chen C."/>
            <person name="Yanf M."/>
            <person name="Daum C."/>
            <person name="Ng V."/>
            <person name="Clum A."/>
            <person name="Steindorff A."/>
            <person name="Ohm R."/>
            <person name="Martin F."/>
            <person name="Silar P."/>
            <person name="Natvig D."/>
            <person name="Lalanne C."/>
            <person name="Gautier V."/>
            <person name="Ament-Velasquez S.L."/>
            <person name="Kruys A."/>
            <person name="Hutchinson M.I."/>
            <person name="Powell A.J."/>
            <person name="Barry K."/>
            <person name="Miller A.N."/>
            <person name="Grigoriev I.V."/>
            <person name="Debuchy R."/>
            <person name="Gladieux P."/>
            <person name="Thoren M.H."/>
            <person name="Johannesson H."/>
        </authorList>
    </citation>
    <scope>NUCLEOTIDE SEQUENCE</scope>
    <source>
        <strain evidence="3">PSN4</strain>
    </source>
</reference>
<feature type="transmembrane region" description="Helical" evidence="2">
    <location>
        <begin position="166"/>
        <end position="191"/>
    </location>
</feature>
<evidence type="ECO:0000256" key="1">
    <source>
        <dbReference type="SAM" id="MobiDB-lite"/>
    </source>
</evidence>